<dbReference type="GO" id="GO:0005634">
    <property type="term" value="C:nucleus"/>
    <property type="evidence" value="ECO:0007669"/>
    <property type="project" value="UniProtKB-UniRule"/>
</dbReference>
<accession>A0AA39PPI6</accession>
<dbReference type="Pfam" id="PF00505">
    <property type="entry name" value="HMG_box"/>
    <property type="match status" value="1"/>
</dbReference>
<dbReference type="Proteomes" id="UP001175228">
    <property type="component" value="Unassembled WGS sequence"/>
</dbReference>
<gene>
    <name evidence="4" type="ORF">EDD18DRAFT_1191807</name>
</gene>
<organism evidence="4 5">
    <name type="scientific">Armillaria luteobubalina</name>
    <dbReference type="NCBI Taxonomy" id="153913"/>
    <lineage>
        <taxon>Eukaryota</taxon>
        <taxon>Fungi</taxon>
        <taxon>Dikarya</taxon>
        <taxon>Basidiomycota</taxon>
        <taxon>Agaricomycotina</taxon>
        <taxon>Agaricomycetes</taxon>
        <taxon>Agaricomycetidae</taxon>
        <taxon>Agaricales</taxon>
        <taxon>Marasmiineae</taxon>
        <taxon>Physalacriaceae</taxon>
        <taxon>Armillaria</taxon>
    </lineage>
</organism>
<dbReference type="AlphaFoldDB" id="A0AA39PPI6"/>
<reference evidence="4" key="1">
    <citation type="submission" date="2023-06" db="EMBL/GenBank/DDBJ databases">
        <authorList>
            <consortium name="Lawrence Berkeley National Laboratory"/>
            <person name="Ahrendt S."/>
            <person name="Sahu N."/>
            <person name="Indic B."/>
            <person name="Wong-Bajracharya J."/>
            <person name="Merenyi Z."/>
            <person name="Ke H.-M."/>
            <person name="Monk M."/>
            <person name="Kocsube S."/>
            <person name="Drula E."/>
            <person name="Lipzen A."/>
            <person name="Balint B."/>
            <person name="Henrissat B."/>
            <person name="Andreopoulos B."/>
            <person name="Martin F.M."/>
            <person name="Harder C.B."/>
            <person name="Rigling D."/>
            <person name="Ford K.L."/>
            <person name="Foster G.D."/>
            <person name="Pangilinan J."/>
            <person name="Papanicolaou A."/>
            <person name="Barry K."/>
            <person name="LaButti K."/>
            <person name="Viragh M."/>
            <person name="Koriabine M."/>
            <person name="Yan M."/>
            <person name="Riley R."/>
            <person name="Champramary S."/>
            <person name="Plett K.L."/>
            <person name="Tsai I.J."/>
            <person name="Slot J."/>
            <person name="Sipos G."/>
            <person name="Plett J."/>
            <person name="Nagy L.G."/>
            <person name="Grigoriev I.V."/>
        </authorList>
    </citation>
    <scope>NUCLEOTIDE SEQUENCE</scope>
    <source>
        <strain evidence="4">HWK02</strain>
    </source>
</reference>
<name>A0AA39PPI6_9AGAR</name>
<dbReference type="EMBL" id="JAUEPU010000042">
    <property type="protein sequence ID" value="KAK0488011.1"/>
    <property type="molecule type" value="Genomic_DNA"/>
</dbReference>
<dbReference type="InterPro" id="IPR009071">
    <property type="entry name" value="HMG_box_dom"/>
</dbReference>
<evidence type="ECO:0000256" key="2">
    <source>
        <dbReference type="SAM" id="MobiDB-lite"/>
    </source>
</evidence>
<protein>
    <recommendedName>
        <fullName evidence="3">HMG box domain-containing protein</fullName>
    </recommendedName>
</protein>
<feature type="DNA-binding region" description="HMG box" evidence="1">
    <location>
        <begin position="42"/>
        <end position="109"/>
    </location>
</feature>
<keyword evidence="5" id="KW-1185">Reference proteome</keyword>
<keyword evidence="1" id="KW-0238">DNA-binding</keyword>
<comment type="caution">
    <text evidence="4">The sequence shown here is derived from an EMBL/GenBank/DDBJ whole genome shotgun (WGS) entry which is preliminary data.</text>
</comment>
<proteinExistence type="predicted"/>
<feature type="domain" description="HMG box" evidence="3">
    <location>
        <begin position="42"/>
        <end position="109"/>
    </location>
</feature>
<evidence type="ECO:0000259" key="3">
    <source>
        <dbReference type="PROSITE" id="PS50118"/>
    </source>
</evidence>
<evidence type="ECO:0000256" key="1">
    <source>
        <dbReference type="PROSITE-ProRule" id="PRU00267"/>
    </source>
</evidence>
<dbReference type="InterPro" id="IPR036910">
    <property type="entry name" value="HMG_box_dom_sf"/>
</dbReference>
<dbReference type="GO" id="GO:0003677">
    <property type="term" value="F:DNA binding"/>
    <property type="evidence" value="ECO:0007669"/>
    <property type="project" value="UniProtKB-UniRule"/>
</dbReference>
<dbReference type="PROSITE" id="PS50118">
    <property type="entry name" value="HMG_BOX_2"/>
    <property type="match status" value="1"/>
</dbReference>
<keyword evidence="1" id="KW-0539">Nucleus</keyword>
<dbReference type="SUPFAM" id="SSF47095">
    <property type="entry name" value="HMG-box"/>
    <property type="match status" value="1"/>
</dbReference>
<dbReference type="SMART" id="SM00398">
    <property type="entry name" value="HMG"/>
    <property type="match status" value="1"/>
</dbReference>
<dbReference type="Gene3D" id="1.10.30.10">
    <property type="entry name" value="High mobility group box domain"/>
    <property type="match status" value="1"/>
</dbReference>
<evidence type="ECO:0000313" key="5">
    <source>
        <dbReference type="Proteomes" id="UP001175228"/>
    </source>
</evidence>
<evidence type="ECO:0000313" key="4">
    <source>
        <dbReference type="EMBL" id="KAK0488011.1"/>
    </source>
</evidence>
<sequence>MAHAPQLPYTLLSDLALVHNDLSTLPAAQTSNASMSAPKTPSRRPRTPFIIFRDVFLAANKNTLPRRQIEVNAIAGPIWQGLSEEGQAVYKMLARLEKDSYERDNPAHAVQYCGSGGGKGSKSDRGRRKIPSRSAADQPGTEAQALPCHSLAIAPAVEPLVPCGPSMTNTGEMLDDVHATHGRGIVDAQHRYAAQNMQFLYELPASTSVAATFVENSDPQIHNHAAYYHNALGQNFTLMNPAAILQYLPSAPTVTPITHGPELFTATFQHQLDTNADVRNVSRSSPASFMEVGSSTGERESSLYYERPAQSTWEVLQCRQRPLWSDYSERPT</sequence>
<feature type="region of interest" description="Disordered" evidence="2">
    <location>
        <begin position="107"/>
        <end position="142"/>
    </location>
</feature>